<keyword evidence="3" id="KW-1185">Reference proteome</keyword>
<organism evidence="2 3">
    <name type="scientific">Vibrio europaeus</name>
    <dbReference type="NCBI Taxonomy" id="300876"/>
    <lineage>
        <taxon>Bacteria</taxon>
        <taxon>Pseudomonadati</taxon>
        <taxon>Pseudomonadota</taxon>
        <taxon>Gammaproteobacteria</taxon>
        <taxon>Vibrionales</taxon>
        <taxon>Vibrionaceae</taxon>
        <taxon>Vibrio</taxon>
        <taxon>Vibrio oreintalis group</taxon>
    </lineage>
</organism>
<dbReference type="RefSeq" id="WP_272236647.1">
    <property type="nucleotide sequence ID" value="NZ_JAPFIQ010000013.1"/>
</dbReference>
<protein>
    <recommendedName>
        <fullName evidence="4">Chemotaxis protein</fullName>
    </recommendedName>
</protein>
<accession>A0ABT5GNB4</accession>
<comment type="caution">
    <text evidence="2">The sequence shown here is derived from an EMBL/GenBank/DDBJ whole genome shotgun (WGS) entry which is preliminary data.</text>
</comment>
<sequence length="152" mass="17386">MFKRLISSLFSSPYLIALIVSLSFSLYKTYKVSVLEWELKASQTDAQFTQEILDIAMQFNERQNEIILEINQDYQDALKVNLDANLRNATMDANLQSTLSDIQETLNGSDETNTIPMLESASTCGDERINPDVRDRMQQFYDSQTESHNEDG</sequence>
<name>A0ABT5GNB4_9VIBR</name>
<feature type="transmembrane region" description="Helical" evidence="1">
    <location>
        <begin position="6"/>
        <end position="27"/>
    </location>
</feature>
<gene>
    <name evidence="2" type="ORF">OPW20_00890</name>
</gene>
<keyword evidence="1" id="KW-0812">Transmembrane</keyword>
<dbReference type="EMBL" id="JAPFIT010000005">
    <property type="protein sequence ID" value="MDC5738595.1"/>
    <property type="molecule type" value="Genomic_DNA"/>
</dbReference>
<dbReference type="Proteomes" id="UP001150001">
    <property type="component" value="Unassembled WGS sequence"/>
</dbReference>
<keyword evidence="1" id="KW-1133">Transmembrane helix</keyword>
<keyword evidence="1" id="KW-0472">Membrane</keyword>
<evidence type="ECO:0008006" key="4">
    <source>
        <dbReference type="Google" id="ProtNLM"/>
    </source>
</evidence>
<proteinExistence type="predicted"/>
<reference evidence="2" key="1">
    <citation type="submission" date="2022-11" db="EMBL/GenBank/DDBJ databases">
        <title>Role of the vibriolysin VemA secreted by the emergent pathogen Vibrio europaeus in the colonization of Manila clam mucus.</title>
        <authorList>
            <person name="Martinez C."/>
            <person name="Rodriguez S."/>
            <person name="Vences A."/>
            <person name="Barja J.L."/>
            <person name="Toranzo A.E."/>
            <person name="Dubert J."/>
        </authorList>
    </citation>
    <scope>NUCLEOTIDE SEQUENCE</scope>
    <source>
        <strain evidence="2">3454</strain>
    </source>
</reference>
<evidence type="ECO:0000256" key="1">
    <source>
        <dbReference type="SAM" id="Phobius"/>
    </source>
</evidence>
<evidence type="ECO:0000313" key="3">
    <source>
        <dbReference type="Proteomes" id="UP001150001"/>
    </source>
</evidence>
<evidence type="ECO:0000313" key="2">
    <source>
        <dbReference type="EMBL" id="MDC5738595.1"/>
    </source>
</evidence>